<sequence length="77" mass="9205">MHLFLSFLIICAGIIWMEIKRLPQHSHKKERKIFIVFMTISIMIALAKIFRLPLPNPSDWVEAMFQPLSHLLFRWIT</sequence>
<gene>
    <name evidence="2" type="ORF">ShirakiTB12_21910</name>
</gene>
<protein>
    <submittedName>
        <fullName evidence="2">Uncharacterized protein</fullName>
    </submittedName>
</protein>
<evidence type="ECO:0000313" key="2">
    <source>
        <dbReference type="EMBL" id="GMG73723.1"/>
    </source>
</evidence>
<reference evidence="2" key="1">
    <citation type="journal article" date="2024" name="Appl Microbiol">
        <title>Effect of kuratsuki Bacillus and Priestia on Taste of Sake.</title>
        <authorList>
            <person name="Kobayashi K."/>
            <person name="Nishida H."/>
        </authorList>
    </citation>
    <scope>NUCLEOTIDE SEQUENCE</scope>
    <source>
        <strain evidence="2">B-12</strain>
    </source>
</reference>
<feature type="transmembrane region" description="Helical" evidence="1">
    <location>
        <begin position="33"/>
        <end position="50"/>
    </location>
</feature>
<keyword evidence="1" id="KW-1133">Transmembrane helix</keyword>
<organism evidence="2 3">
    <name type="scientific">Priestia megaterium</name>
    <name type="common">Bacillus megaterium</name>
    <dbReference type="NCBI Taxonomy" id="1404"/>
    <lineage>
        <taxon>Bacteria</taxon>
        <taxon>Bacillati</taxon>
        <taxon>Bacillota</taxon>
        <taxon>Bacilli</taxon>
        <taxon>Bacillales</taxon>
        <taxon>Bacillaceae</taxon>
        <taxon>Priestia</taxon>
    </lineage>
</organism>
<comment type="caution">
    <text evidence="2">The sequence shown here is derived from an EMBL/GenBank/DDBJ whole genome shotgun (WGS) entry which is preliminary data.</text>
</comment>
<keyword evidence="1" id="KW-0812">Transmembrane</keyword>
<evidence type="ECO:0000256" key="1">
    <source>
        <dbReference type="SAM" id="Phobius"/>
    </source>
</evidence>
<evidence type="ECO:0000313" key="3">
    <source>
        <dbReference type="Proteomes" id="UP001165240"/>
    </source>
</evidence>
<proteinExistence type="predicted"/>
<name>A0AAX6BIZ0_PRIMG</name>
<dbReference type="EMBL" id="BSYK01000001">
    <property type="protein sequence ID" value="GMG73723.1"/>
    <property type="molecule type" value="Genomic_DNA"/>
</dbReference>
<dbReference type="Proteomes" id="UP001165240">
    <property type="component" value="Unassembled WGS sequence"/>
</dbReference>
<keyword evidence="1" id="KW-0472">Membrane</keyword>
<accession>A0AAX6BIZ0</accession>
<dbReference type="AlphaFoldDB" id="A0AAX6BIZ0"/>